<feature type="signal peptide" evidence="2">
    <location>
        <begin position="1"/>
        <end position="21"/>
    </location>
</feature>
<gene>
    <name evidence="4" type="ORF">EOD73_04225</name>
</gene>
<feature type="chain" id="PRO_5019052245" description="DUF6265 domain-containing protein" evidence="2">
    <location>
        <begin position="22"/>
        <end position="177"/>
    </location>
</feature>
<dbReference type="RefSeq" id="WP_127681151.1">
    <property type="nucleotide sequence ID" value="NZ_SACM01000001.1"/>
</dbReference>
<evidence type="ECO:0000256" key="2">
    <source>
        <dbReference type="SAM" id="SignalP"/>
    </source>
</evidence>
<name>A0A437LSL0_9BURK</name>
<evidence type="ECO:0000313" key="5">
    <source>
        <dbReference type="Proteomes" id="UP000288587"/>
    </source>
</evidence>
<evidence type="ECO:0000259" key="3">
    <source>
        <dbReference type="Pfam" id="PF19780"/>
    </source>
</evidence>
<keyword evidence="5" id="KW-1185">Reference proteome</keyword>
<dbReference type="EMBL" id="SACM01000001">
    <property type="protein sequence ID" value="RVT88213.1"/>
    <property type="molecule type" value="Genomic_DNA"/>
</dbReference>
<dbReference type="InterPro" id="IPR046232">
    <property type="entry name" value="DUF6265"/>
</dbReference>
<protein>
    <recommendedName>
        <fullName evidence="3">DUF6265 domain-containing protein</fullName>
    </recommendedName>
</protein>
<feature type="domain" description="DUF6265" evidence="3">
    <location>
        <begin position="47"/>
        <end position="152"/>
    </location>
</feature>
<evidence type="ECO:0000313" key="4">
    <source>
        <dbReference type="EMBL" id="RVT88213.1"/>
    </source>
</evidence>
<evidence type="ECO:0000256" key="1">
    <source>
        <dbReference type="SAM" id="MobiDB-lite"/>
    </source>
</evidence>
<comment type="caution">
    <text evidence="4">The sequence shown here is derived from an EMBL/GenBank/DDBJ whole genome shotgun (WGS) entry which is preliminary data.</text>
</comment>
<feature type="region of interest" description="Disordered" evidence="1">
    <location>
        <begin position="55"/>
        <end position="75"/>
    </location>
</feature>
<sequence>MNPFILRGWLGLLTASAPTWAQPGPDVPPPGTPVGTLAQPAPLPSALAGCWRAEGDEPGSGEQWTPAAGGTMLGQSRTVKGGRTVFFEHMLIEQRDDGRLVFSAKPKWQAGASFEAIEAGPELWVFENRRHDFPHRVVYALRGPQQVAARIEGLRPDGRWRVVHFPLTRVPCPGAAQ</sequence>
<accession>A0A437LSL0</accession>
<dbReference type="Pfam" id="PF19780">
    <property type="entry name" value="DUF6265"/>
    <property type="match status" value="1"/>
</dbReference>
<dbReference type="Proteomes" id="UP000288587">
    <property type="component" value="Unassembled WGS sequence"/>
</dbReference>
<organism evidence="4 5">
    <name type="scientific">Inhella crocodyli</name>
    <dbReference type="NCBI Taxonomy" id="2499851"/>
    <lineage>
        <taxon>Bacteria</taxon>
        <taxon>Pseudomonadati</taxon>
        <taxon>Pseudomonadota</taxon>
        <taxon>Betaproteobacteria</taxon>
        <taxon>Burkholderiales</taxon>
        <taxon>Sphaerotilaceae</taxon>
        <taxon>Inhella</taxon>
    </lineage>
</organism>
<reference evidence="4 5" key="1">
    <citation type="submission" date="2019-01" db="EMBL/GenBank/DDBJ databases">
        <authorList>
            <person name="Chen W.-M."/>
        </authorList>
    </citation>
    <scope>NUCLEOTIDE SEQUENCE [LARGE SCALE GENOMIC DNA]</scope>
    <source>
        <strain evidence="4 5">CCP-18</strain>
    </source>
</reference>
<keyword evidence="2" id="KW-0732">Signal</keyword>
<proteinExistence type="predicted"/>
<dbReference type="AlphaFoldDB" id="A0A437LSL0"/>
<dbReference type="OrthoDB" id="5382295at2"/>